<comment type="subunit">
    <text evidence="15">Forms heterodimers with TAS1R3.</text>
</comment>
<keyword evidence="11" id="KW-0325">Glycoprotein</keyword>
<dbReference type="InterPro" id="IPR000068">
    <property type="entry name" value="GPCR_3_Ca_sens_rcpt-rel"/>
</dbReference>
<evidence type="ECO:0000256" key="16">
    <source>
        <dbReference type="ARBA" id="ARBA00040704"/>
    </source>
</evidence>
<evidence type="ECO:0000313" key="21">
    <source>
        <dbReference type="Proteomes" id="UP000001646"/>
    </source>
</evidence>
<dbReference type="GO" id="GO:0004930">
    <property type="term" value="F:G protein-coupled receptor activity"/>
    <property type="evidence" value="ECO:0000318"/>
    <property type="project" value="GO_Central"/>
</dbReference>
<comment type="subcellular location">
    <subcellularLocation>
        <location evidence="1">Cell membrane</location>
        <topology evidence="1">Multi-pass membrane protein</topology>
    </subcellularLocation>
</comment>
<dbReference type="SUPFAM" id="SSF53822">
    <property type="entry name" value="Periplasmic binding protein-like I"/>
    <property type="match status" value="1"/>
</dbReference>
<gene>
    <name evidence="20" type="primary">tas1r2</name>
</gene>
<dbReference type="Gene3D" id="3.40.50.2300">
    <property type="match status" value="2"/>
</dbReference>
<evidence type="ECO:0000256" key="17">
    <source>
        <dbReference type="ARBA" id="ARBA00042616"/>
    </source>
</evidence>
<accession>H9GE76</accession>
<dbReference type="GO" id="GO:1903767">
    <property type="term" value="C:sweet taste receptor complex"/>
    <property type="evidence" value="ECO:0000318"/>
    <property type="project" value="GO_Central"/>
</dbReference>
<dbReference type="Proteomes" id="UP000001646">
    <property type="component" value="Unplaced"/>
</dbReference>
<dbReference type="Ensembl" id="ENSACAT00000008692.3">
    <property type="protein sequence ID" value="ENSACAP00000008510.3"/>
    <property type="gene ID" value="ENSACAG00000008627.3"/>
</dbReference>
<evidence type="ECO:0000256" key="18">
    <source>
        <dbReference type="SAM" id="Phobius"/>
    </source>
</evidence>
<dbReference type="FunFam" id="3.40.50.2300:FF:000016">
    <property type="entry name" value="Taste 1 receptor member 2"/>
    <property type="match status" value="1"/>
</dbReference>
<dbReference type="PANTHER" id="PTHR24061">
    <property type="entry name" value="CALCIUM-SENSING RECEPTOR-RELATED"/>
    <property type="match status" value="1"/>
</dbReference>
<dbReference type="eggNOG" id="KOG1056">
    <property type="taxonomic scope" value="Eukaryota"/>
</dbReference>
<dbReference type="FunFam" id="2.10.50.30:FF:000004">
    <property type="entry name" value="Taste receptor type 1 member 3-like protein"/>
    <property type="match status" value="1"/>
</dbReference>
<keyword evidence="7 18" id="KW-1133">Transmembrane helix</keyword>
<feature type="transmembrane region" description="Helical" evidence="18">
    <location>
        <begin position="748"/>
        <end position="765"/>
    </location>
</feature>
<dbReference type="InterPro" id="IPR017979">
    <property type="entry name" value="GPCR_3_CS"/>
</dbReference>
<keyword evidence="10" id="KW-0675">Receptor</keyword>
<keyword evidence="9 18" id="KW-0472">Membrane</keyword>
<name>H9GE76_ANOCA</name>
<dbReference type="PRINTS" id="PR00248">
    <property type="entry name" value="GPCRMGR"/>
</dbReference>
<feature type="domain" description="G-protein coupled receptors family 3 profile" evidence="19">
    <location>
        <begin position="513"/>
        <end position="771"/>
    </location>
</feature>
<dbReference type="PANTHER" id="PTHR24061:SF517">
    <property type="entry name" value="TASTE RECEPTOR TYPE 1 MEMBER 2"/>
    <property type="match status" value="1"/>
</dbReference>
<keyword evidence="4" id="KW-0716">Sensory transduction</keyword>
<reference evidence="20" key="2">
    <citation type="submission" date="2025-08" db="UniProtKB">
        <authorList>
            <consortium name="Ensembl"/>
        </authorList>
    </citation>
    <scope>IDENTIFICATION</scope>
</reference>
<keyword evidence="8" id="KW-0297">G-protein coupled receptor</keyword>
<evidence type="ECO:0000256" key="8">
    <source>
        <dbReference type="ARBA" id="ARBA00023040"/>
    </source>
</evidence>
<evidence type="ECO:0000259" key="19">
    <source>
        <dbReference type="PROSITE" id="PS50259"/>
    </source>
</evidence>
<keyword evidence="6" id="KW-0732">Signal</keyword>
<dbReference type="InterPro" id="IPR038550">
    <property type="entry name" value="GPCR_3_9-Cys_sf"/>
</dbReference>
<evidence type="ECO:0000256" key="11">
    <source>
        <dbReference type="ARBA" id="ARBA00023180"/>
    </source>
</evidence>
<dbReference type="PROSITE" id="PS50259">
    <property type="entry name" value="G_PROTEIN_RECEP_F3_4"/>
    <property type="match status" value="1"/>
</dbReference>
<dbReference type="InterPro" id="IPR000337">
    <property type="entry name" value="GPCR_3"/>
</dbReference>
<dbReference type="Pfam" id="PF07562">
    <property type="entry name" value="NCD3G"/>
    <property type="match status" value="1"/>
</dbReference>
<reference evidence="20" key="3">
    <citation type="submission" date="2025-09" db="UniProtKB">
        <authorList>
            <consortium name="Ensembl"/>
        </authorList>
    </citation>
    <scope>IDENTIFICATION</scope>
</reference>
<keyword evidence="21" id="KW-1185">Reference proteome</keyword>
<organism evidence="20 21">
    <name type="scientific">Anolis carolinensis</name>
    <name type="common">Green anole</name>
    <name type="synonym">American chameleon</name>
    <dbReference type="NCBI Taxonomy" id="28377"/>
    <lineage>
        <taxon>Eukaryota</taxon>
        <taxon>Metazoa</taxon>
        <taxon>Chordata</taxon>
        <taxon>Craniata</taxon>
        <taxon>Vertebrata</taxon>
        <taxon>Euteleostomi</taxon>
        <taxon>Lepidosauria</taxon>
        <taxon>Squamata</taxon>
        <taxon>Bifurcata</taxon>
        <taxon>Unidentata</taxon>
        <taxon>Episquamata</taxon>
        <taxon>Toxicofera</taxon>
        <taxon>Iguania</taxon>
        <taxon>Dactyloidae</taxon>
        <taxon>Anolis</taxon>
    </lineage>
</organism>
<evidence type="ECO:0000256" key="2">
    <source>
        <dbReference type="ARBA" id="ARBA00022475"/>
    </source>
</evidence>
<protein>
    <recommendedName>
        <fullName evidence="16">Taste receptor type 1 member 2</fullName>
    </recommendedName>
    <alternativeName>
        <fullName evidence="17">Sweet taste receptor T1R2</fullName>
    </alternativeName>
</protein>
<dbReference type="InterPro" id="IPR011500">
    <property type="entry name" value="GPCR_3_9-Cys_dom"/>
</dbReference>
<feature type="transmembrane region" description="Helical" evidence="18">
    <location>
        <begin position="674"/>
        <end position="697"/>
    </location>
</feature>
<dbReference type="Gene3D" id="2.10.50.30">
    <property type="entry name" value="GPCR, family 3, nine cysteines domain"/>
    <property type="match status" value="1"/>
</dbReference>
<dbReference type="Bgee" id="ENSACAG00000008627">
    <property type="expression patterns" value="Expressed in kidney and 3 other cell types or tissues"/>
</dbReference>
<dbReference type="AlphaFoldDB" id="H9GE76"/>
<reference evidence="20" key="1">
    <citation type="submission" date="2009-12" db="EMBL/GenBank/DDBJ databases">
        <title>The Genome Sequence of Anolis carolinensis (Green Anole Lizard).</title>
        <authorList>
            <consortium name="The Genome Sequencing Platform"/>
            <person name="Di Palma F."/>
            <person name="Alfoldi J."/>
            <person name="Heiman D."/>
            <person name="Young S."/>
            <person name="Grabherr M."/>
            <person name="Johnson J."/>
            <person name="Lander E.S."/>
            <person name="Lindblad-Toh K."/>
        </authorList>
    </citation>
    <scope>NUCLEOTIDE SEQUENCE [LARGE SCALE GENOMIC DNA]</scope>
    <source>
        <strain evidence="20">JBL SC #1</strain>
    </source>
</reference>
<evidence type="ECO:0000256" key="9">
    <source>
        <dbReference type="ARBA" id="ARBA00023136"/>
    </source>
</evidence>
<evidence type="ECO:0000256" key="5">
    <source>
        <dbReference type="ARBA" id="ARBA00022692"/>
    </source>
</evidence>
<evidence type="ECO:0000256" key="3">
    <source>
        <dbReference type="ARBA" id="ARBA00022480"/>
    </source>
</evidence>
<dbReference type="GeneTree" id="ENSGT00940000156136"/>
<evidence type="ECO:0000256" key="12">
    <source>
        <dbReference type="ARBA" id="ARBA00023224"/>
    </source>
</evidence>
<dbReference type="STRING" id="28377.ENSACAP00000008510"/>
<dbReference type="GO" id="GO:0005886">
    <property type="term" value="C:plasma membrane"/>
    <property type="evidence" value="ECO:0000318"/>
    <property type="project" value="GO_Central"/>
</dbReference>
<sequence length="787" mass="88360">MVPLSLPPSYRLRTIGFSYLQAMRFAVEEINNSSALLPGLSLGYEIFDVCYLTNIIQPLFSFLSDDHLRVEIKRNYSDYKTRVVAVIGPDAPSSAVTAAYLLSQFLVPQITYSATTEALSSPKIFPVAFRTIPSTEQQVALLLNLMKYFRWNWVIMLSSEDDYGQQNAQLLRSKIGTTYSEASWICVAFQETIPVQNDSQEEPDGAALLRFQLIIAKIKRSSAKVVIVLSTELSLRPFFGEVIRQNLTGLVWVASEAWATDLSIFAMHNISSIGSVFGVAVQDVPIPGLDEFRVRSPEVREAAPPMCNQECDDCLSAVRHYDASLRSSGNRIDFNIYSSVYVVAHALHTLLGCNKTGCSKRTVYPWQLLREVGRVNFTLLNNIIQFDEKGDPPNGFEIVQWQWDIPGKPFRRIANYKFPQEELLVYTENIVWHTENSTPPRSVCSAQCGQGQRRKVLGSSACCFVCVECEAGTFLNKSDIFTCQTCPHNMWSNSGQEECFTKTVIFFSWHDPVSPVLLSFAFLGLLATLGILLTFICHHDTPVVRSAGGRLCFLMLAALAAGFCSVGFYIGELSEFKCVGRRSAFGLCFSLCIACITVRSFQIICVFKVAARLPRAYDLWRKYHGQEVFVGTVLALKMTIMGCNVYFYPPVPALTTMRNNPAVLLLMCTPDFKASMVLSNSLEMFLCLLCFSFAYMGKAMPKNYNEARYVTLSMTGYFSCWATLFLVMSLCDGLVVNKVDTSVMLTNLFNICLGYFGPKCYIIFFHPERNTAAFFQTDIQSYTMRQD</sequence>
<dbReference type="GO" id="GO:0050916">
    <property type="term" value="P:sensory perception of sweet taste"/>
    <property type="evidence" value="ECO:0000318"/>
    <property type="project" value="GO_Central"/>
</dbReference>
<proteinExistence type="inferred from homology"/>
<feature type="transmembrane region" description="Helical" evidence="18">
    <location>
        <begin position="583"/>
        <end position="607"/>
    </location>
</feature>
<evidence type="ECO:0000256" key="10">
    <source>
        <dbReference type="ARBA" id="ARBA00023170"/>
    </source>
</evidence>
<evidence type="ECO:0000256" key="14">
    <source>
        <dbReference type="ARBA" id="ARBA00038492"/>
    </source>
</evidence>
<keyword evidence="2" id="KW-1003">Cell membrane</keyword>
<dbReference type="Pfam" id="PF00003">
    <property type="entry name" value="7tm_3"/>
    <property type="match status" value="1"/>
</dbReference>
<dbReference type="HOGENOM" id="CLU_005389_5_1_1"/>
<dbReference type="InParanoid" id="H9GE76"/>
<dbReference type="PROSITE" id="PS00980">
    <property type="entry name" value="G_PROTEIN_RECEP_F3_2"/>
    <property type="match status" value="1"/>
</dbReference>
<dbReference type="Pfam" id="PF01094">
    <property type="entry name" value="ANF_receptor"/>
    <property type="match status" value="1"/>
</dbReference>
<keyword evidence="5 18" id="KW-0812">Transmembrane</keyword>
<feature type="transmembrane region" description="Helical" evidence="18">
    <location>
        <begin position="709"/>
        <end position="728"/>
    </location>
</feature>
<dbReference type="InterPro" id="IPR001828">
    <property type="entry name" value="ANF_lig-bd_rcpt"/>
</dbReference>
<comment type="similarity">
    <text evidence="14">Belongs to the G-protein coupled receptor 3 family. TAS1R subfamily.</text>
</comment>
<evidence type="ECO:0000256" key="15">
    <source>
        <dbReference type="ARBA" id="ARBA00038699"/>
    </source>
</evidence>
<evidence type="ECO:0000313" key="20">
    <source>
        <dbReference type="Ensembl" id="ENSACAP00000008510.3"/>
    </source>
</evidence>
<evidence type="ECO:0000256" key="13">
    <source>
        <dbReference type="ARBA" id="ARBA00037659"/>
    </source>
</evidence>
<evidence type="ECO:0000256" key="4">
    <source>
        <dbReference type="ARBA" id="ARBA00022606"/>
    </source>
</evidence>
<evidence type="ECO:0000256" key="6">
    <source>
        <dbReference type="ARBA" id="ARBA00022729"/>
    </source>
</evidence>
<dbReference type="InterPro" id="IPR017978">
    <property type="entry name" value="GPCR_3_C"/>
</dbReference>
<feature type="transmembrane region" description="Helical" evidence="18">
    <location>
        <begin position="551"/>
        <end position="571"/>
    </location>
</feature>
<feature type="transmembrane region" description="Helical" evidence="18">
    <location>
        <begin position="628"/>
        <end position="648"/>
    </location>
</feature>
<evidence type="ECO:0000256" key="7">
    <source>
        <dbReference type="ARBA" id="ARBA00022989"/>
    </source>
</evidence>
<comment type="function">
    <text evidence="13">Putative taste receptor. TAS1R2/TAS1R3 recognizes diverse natural and synthetic sweeteners.</text>
</comment>
<feature type="transmembrane region" description="Helical" evidence="18">
    <location>
        <begin position="516"/>
        <end position="539"/>
    </location>
</feature>
<dbReference type="GO" id="GO:0001582">
    <property type="term" value="P:detection of chemical stimulus involved in sensory perception of sweet taste"/>
    <property type="evidence" value="ECO:0007669"/>
    <property type="project" value="GOC"/>
</dbReference>
<keyword evidence="3" id="KW-0919">Taste</keyword>
<keyword evidence="12" id="KW-0807">Transducer</keyword>
<evidence type="ECO:0000256" key="1">
    <source>
        <dbReference type="ARBA" id="ARBA00004651"/>
    </source>
</evidence>
<dbReference type="InterPro" id="IPR028082">
    <property type="entry name" value="Peripla_BP_I"/>
</dbReference>